<feature type="signal peptide" evidence="4">
    <location>
        <begin position="1"/>
        <end position="22"/>
    </location>
</feature>
<evidence type="ECO:0000256" key="3">
    <source>
        <dbReference type="ARBA" id="ARBA00023129"/>
    </source>
</evidence>
<accession>A0A159B8H9</accession>
<keyword evidence="4" id="KW-0732">Signal</keyword>
<dbReference type="Gene3D" id="1.10.110.10">
    <property type="entry name" value="Plant lipid-transfer and hydrophobic proteins"/>
    <property type="match status" value="1"/>
</dbReference>
<dbReference type="PANTHER" id="PTHR35496">
    <property type="entry name" value="2S SEED STORAGE PROTEIN 1-RELATED"/>
    <property type="match status" value="1"/>
</dbReference>
<dbReference type="InterPro" id="IPR000617">
    <property type="entry name" value="Napin/2SS/CON"/>
</dbReference>
<reference evidence="7" key="2">
    <citation type="journal article" date="2017" name="Nature">
        <title>The sunflower genome provides insights into oil metabolism, flowering and Asterid evolution.</title>
        <authorList>
            <person name="Badouin H."/>
            <person name="Gouzy J."/>
            <person name="Grassa C.J."/>
            <person name="Murat F."/>
            <person name="Staton S.E."/>
            <person name="Cottret L."/>
            <person name="Lelandais-Briere C."/>
            <person name="Owens G.L."/>
            <person name="Carrere S."/>
            <person name="Mayjonade B."/>
            <person name="Legrand L."/>
            <person name="Gill N."/>
            <person name="Kane N.C."/>
            <person name="Bowers J.E."/>
            <person name="Hubner S."/>
            <person name="Bellec A."/>
            <person name="Berard A."/>
            <person name="Berges H."/>
            <person name="Blanchet N."/>
            <person name="Boniface M.C."/>
            <person name="Brunel D."/>
            <person name="Catrice O."/>
            <person name="Chaidir N."/>
            <person name="Claudel C."/>
            <person name="Donnadieu C."/>
            <person name="Faraut T."/>
            <person name="Fievet G."/>
            <person name="Helmstetter N."/>
            <person name="King M."/>
            <person name="Knapp S.J."/>
            <person name="Lai Z."/>
            <person name="Le Paslier M.C."/>
            <person name="Lippi Y."/>
            <person name="Lorenzon L."/>
            <person name="Mandel J.R."/>
            <person name="Marage G."/>
            <person name="Marchand G."/>
            <person name="Marquand E."/>
            <person name="Bret-Mestries E."/>
            <person name="Morien E."/>
            <person name="Nambeesan S."/>
            <person name="Nguyen T."/>
            <person name="Pegot-Espagnet P."/>
            <person name="Pouilly N."/>
            <person name="Raftis F."/>
            <person name="Sallet E."/>
            <person name="Schiex T."/>
            <person name="Thomas J."/>
            <person name="Vandecasteele C."/>
            <person name="Vares D."/>
            <person name="Vear F."/>
            <person name="Vautrin S."/>
            <person name="Crespi M."/>
            <person name="Mangin B."/>
            <person name="Burke J.M."/>
            <person name="Salse J."/>
            <person name="Munos S."/>
            <person name="Vincourt P."/>
            <person name="Rieseberg L.H."/>
            <person name="Langlade N.B."/>
        </authorList>
    </citation>
    <scope>NUCLEOTIDE SEQUENCE</scope>
    <source>
        <tissue evidence="7">Leaves</tissue>
    </source>
</reference>
<evidence type="ECO:0000256" key="1">
    <source>
        <dbReference type="ARBA" id="ARBA00008262"/>
    </source>
</evidence>
<organism evidence="6">
    <name type="scientific">Helianthus annuus</name>
    <name type="common">Common sunflower</name>
    <dbReference type="NCBI Taxonomy" id="4232"/>
    <lineage>
        <taxon>Eukaryota</taxon>
        <taxon>Viridiplantae</taxon>
        <taxon>Streptophyta</taxon>
        <taxon>Embryophyta</taxon>
        <taxon>Tracheophyta</taxon>
        <taxon>Spermatophyta</taxon>
        <taxon>Magnoliopsida</taxon>
        <taxon>eudicotyledons</taxon>
        <taxon>Gunneridae</taxon>
        <taxon>Pentapetalae</taxon>
        <taxon>asterids</taxon>
        <taxon>campanulids</taxon>
        <taxon>Asterales</taxon>
        <taxon>Asteraceae</taxon>
        <taxon>Asteroideae</taxon>
        <taxon>Heliantheae alliance</taxon>
        <taxon>Heliantheae</taxon>
        <taxon>Helianthus</taxon>
    </lineage>
</organism>
<dbReference type="InterPro" id="IPR036312">
    <property type="entry name" value="Bifun_inhib/LTP/seed_sf"/>
</dbReference>
<dbReference type="EMBL" id="KR401275">
    <property type="protein sequence ID" value="AKM13306.1"/>
    <property type="molecule type" value="Genomic_DNA"/>
</dbReference>
<dbReference type="Gramene" id="mRNA:HanXRQr2_Chr15g0717691">
    <property type="protein sequence ID" value="CDS:HanXRQr2_Chr15g0717691.1"/>
    <property type="gene ID" value="HanXRQr2_Chr15g0717691"/>
</dbReference>
<dbReference type="PANTHER" id="PTHR35496:SF4">
    <property type="entry name" value="2S SULFUR-RICH SEED STORAGE PROTEIN 2-LIKE"/>
    <property type="match status" value="1"/>
</dbReference>
<evidence type="ECO:0000313" key="7">
    <source>
        <dbReference type="EMBL" id="KAF5766636.1"/>
    </source>
</evidence>
<reference evidence="6" key="1">
    <citation type="journal article" date="2016" name="Theor. Appl. Genet.">
        <title>A tripartite approach identifies the major sunflower seed albumins.</title>
        <authorList>
            <person name="Jayasena A.S."/>
            <person name="Franke B."/>
            <person name="Rosengren J."/>
            <person name="Mylne J.S."/>
        </authorList>
    </citation>
    <scope>NUCLEOTIDE SEQUENCE</scope>
    <source>
        <strain evidence="6">Coles dehulled seed</strain>
    </source>
</reference>
<keyword evidence="8" id="KW-1185">Reference proteome</keyword>
<keyword evidence="2" id="KW-0758">Storage protein</keyword>
<dbReference type="GO" id="GO:0045735">
    <property type="term" value="F:nutrient reservoir activity"/>
    <property type="evidence" value="ECO:0007669"/>
    <property type="project" value="UniProtKB-KW"/>
</dbReference>
<feature type="domain" description="Bifunctional inhibitor/plant lipid transfer protein/seed storage helical" evidence="5">
    <location>
        <begin position="28"/>
        <end position="119"/>
    </location>
</feature>
<dbReference type="EMBL" id="MNCJ02000330">
    <property type="protein sequence ID" value="KAF5766636.1"/>
    <property type="molecule type" value="Genomic_DNA"/>
</dbReference>
<evidence type="ECO:0000313" key="6">
    <source>
        <dbReference type="EMBL" id="AKM13306.1"/>
    </source>
</evidence>
<evidence type="ECO:0000313" key="8">
    <source>
        <dbReference type="Proteomes" id="UP000215914"/>
    </source>
</evidence>
<dbReference type="AlphaFoldDB" id="A0A159B8H9"/>
<dbReference type="OrthoDB" id="1922883at2759"/>
<feature type="chain" id="PRO_5007810778" evidence="4">
    <location>
        <begin position="23"/>
        <end position="121"/>
    </location>
</feature>
<comment type="similarity">
    <text evidence="1">Belongs to the 2S seed storage albumins family.</text>
</comment>
<evidence type="ECO:0000256" key="4">
    <source>
        <dbReference type="SAM" id="SignalP"/>
    </source>
</evidence>
<reference evidence="7" key="3">
    <citation type="submission" date="2020-06" db="EMBL/GenBank/DDBJ databases">
        <title>Helianthus annuus Genome sequencing and assembly Release 2.</title>
        <authorList>
            <person name="Gouzy J."/>
            <person name="Langlade N."/>
            <person name="Munos S."/>
        </authorList>
    </citation>
    <scope>NUCLEOTIDE SEQUENCE</scope>
    <source>
        <tissue evidence="7">Leaves</tissue>
    </source>
</reference>
<dbReference type="SUPFAM" id="SSF47699">
    <property type="entry name" value="Bifunctional inhibitor/lipid-transfer protein/seed storage 2S albumin"/>
    <property type="match status" value="1"/>
</dbReference>
<dbReference type="Proteomes" id="UP000215914">
    <property type="component" value="Unassembled WGS sequence"/>
</dbReference>
<name>A0A159B8H9_HELAN</name>
<proteinExistence type="inferred from homology"/>
<dbReference type="SMART" id="SM00499">
    <property type="entry name" value="AAI"/>
    <property type="match status" value="1"/>
</dbReference>
<dbReference type="InterPro" id="IPR016140">
    <property type="entry name" value="Bifunc_inhib/LTP/seed_store"/>
</dbReference>
<gene>
    <name evidence="6" type="primary">SESA13</name>
    <name evidence="7" type="ORF">HanXRQr2_Chr15g0717691</name>
</gene>
<protein>
    <submittedName>
        <fullName evidence="7">Bifunctional inhibitor/plant lipid transfer protein/seed storage helical</fullName>
    </submittedName>
    <submittedName>
        <fullName evidence="6">Seed storage albumin 13</fullName>
    </submittedName>
</protein>
<keyword evidence="3" id="KW-0708">Seed storage protein</keyword>
<evidence type="ECO:0000259" key="5">
    <source>
        <dbReference type="SMART" id="SM00499"/>
    </source>
</evidence>
<sequence>MATTQAIFVFLLVIGIWTFVEASTEVNCPSQIKQQPMQYCHMFLSRYGAATAVTRPQDSLLQRCCQQLGKLAQRCRCMEIREFVRVQQQGGGWDAPRMKRLLKEAPNLPKTCSLGPGSCPV</sequence>
<dbReference type="Pfam" id="PF00234">
    <property type="entry name" value="Tryp_alpha_amyl"/>
    <property type="match status" value="1"/>
</dbReference>
<evidence type="ECO:0000256" key="2">
    <source>
        <dbReference type="ARBA" id="ARBA00022761"/>
    </source>
</evidence>